<comment type="caution">
    <text evidence="2">The sequence shown here is derived from an EMBL/GenBank/DDBJ whole genome shotgun (WGS) entry which is preliminary data.</text>
</comment>
<sequence length="130" mass="14597">MSRIAGREQLFYLKATWLHSGSLLEKSTRATYWPVLSTLHQVNTTANDDDRVMMAWFCQRVSSLFACVAAVAVLAWSLTEIDPLMLYTALSAAVAWSLLIMEPNVLERASRALEELEGWCEEMDRLLAAG</sequence>
<reference evidence="3" key="1">
    <citation type="journal article" date="2023" name="Mol. Phylogenet. Evol.">
        <title>Genome-scale phylogeny and comparative genomics of the fungal order Sordariales.</title>
        <authorList>
            <person name="Hensen N."/>
            <person name="Bonometti L."/>
            <person name="Westerberg I."/>
            <person name="Brannstrom I.O."/>
            <person name="Guillou S."/>
            <person name="Cros-Aarteil S."/>
            <person name="Calhoun S."/>
            <person name="Haridas S."/>
            <person name="Kuo A."/>
            <person name="Mondo S."/>
            <person name="Pangilinan J."/>
            <person name="Riley R."/>
            <person name="LaButti K."/>
            <person name="Andreopoulos B."/>
            <person name="Lipzen A."/>
            <person name="Chen C."/>
            <person name="Yan M."/>
            <person name="Daum C."/>
            <person name="Ng V."/>
            <person name="Clum A."/>
            <person name="Steindorff A."/>
            <person name="Ohm R.A."/>
            <person name="Martin F."/>
            <person name="Silar P."/>
            <person name="Natvig D.O."/>
            <person name="Lalanne C."/>
            <person name="Gautier V."/>
            <person name="Ament-Velasquez S.L."/>
            <person name="Kruys A."/>
            <person name="Hutchinson M.I."/>
            <person name="Powell A.J."/>
            <person name="Barry K."/>
            <person name="Miller A.N."/>
            <person name="Grigoriev I.V."/>
            <person name="Debuchy R."/>
            <person name="Gladieux P."/>
            <person name="Hiltunen Thoren M."/>
            <person name="Johannesson H."/>
        </authorList>
    </citation>
    <scope>NUCLEOTIDE SEQUENCE [LARGE SCALE GENOMIC DNA]</scope>
    <source>
        <strain evidence="3">CBS 340.73</strain>
    </source>
</reference>
<name>A0AAN6S4J8_9PEZI</name>
<evidence type="ECO:0000256" key="1">
    <source>
        <dbReference type="SAM" id="Phobius"/>
    </source>
</evidence>
<evidence type="ECO:0000313" key="3">
    <source>
        <dbReference type="Proteomes" id="UP001303473"/>
    </source>
</evidence>
<keyword evidence="1" id="KW-0472">Membrane</keyword>
<organism evidence="2 3">
    <name type="scientific">Diplogelasinospora grovesii</name>
    <dbReference type="NCBI Taxonomy" id="303347"/>
    <lineage>
        <taxon>Eukaryota</taxon>
        <taxon>Fungi</taxon>
        <taxon>Dikarya</taxon>
        <taxon>Ascomycota</taxon>
        <taxon>Pezizomycotina</taxon>
        <taxon>Sordariomycetes</taxon>
        <taxon>Sordariomycetidae</taxon>
        <taxon>Sordariales</taxon>
        <taxon>Diplogelasinosporaceae</taxon>
        <taxon>Diplogelasinospora</taxon>
    </lineage>
</organism>
<dbReference type="EMBL" id="MU853806">
    <property type="protein sequence ID" value="KAK3939753.1"/>
    <property type="molecule type" value="Genomic_DNA"/>
</dbReference>
<protein>
    <submittedName>
        <fullName evidence="2">Uncharacterized protein</fullName>
    </submittedName>
</protein>
<accession>A0AAN6S4J8</accession>
<keyword evidence="3" id="KW-1185">Reference proteome</keyword>
<proteinExistence type="predicted"/>
<keyword evidence="1" id="KW-0812">Transmembrane</keyword>
<keyword evidence="1" id="KW-1133">Transmembrane helix</keyword>
<feature type="transmembrane region" description="Helical" evidence="1">
    <location>
        <begin position="84"/>
        <end position="101"/>
    </location>
</feature>
<dbReference type="AlphaFoldDB" id="A0AAN6S4J8"/>
<feature type="transmembrane region" description="Helical" evidence="1">
    <location>
        <begin position="61"/>
        <end position="78"/>
    </location>
</feature>
<evidence type="ECO:0000313" key="2">
    <source>
        <dbReference type="EMBL" id="KAK3939753.1"/>
    </source>
</evidence>
<gene>
    <name evidence="2" type="ORF">QBC46DRAFT_387194</name>
</gene>
<dbReference type="Proteomes" id="UP001303473">
    <property type="component" value="Unassembled WGS sequence"/>
</dbReference>